<name>A0A447IC86_9HYPH</name>
<protein>
    <submittedName>
        <fullName evidence="1">Uncharacterized protein</fullName>
    </submittedName>
</protein>
<gene>
    <name evidence="1" type="ORF">DEVEQU_02219</name>
</gene>
<evidence type="ECO:0000313" key="2">
    <source>
        <dbReference type="Proteomes" id="UP000268844"/>
    </source>
</evidence>
<accession>A0A447IC86</accession>
<sequence length="59" mass="5986">MISVLREEPPPGLPLKKGEGAAVGNIRVATGTAPLLPSTGGGRVGVPDTQEFRFGGVTE</sequence>
<reference evidence="1 2" key="1">
    <citation type="submission" date="2018-12" db="EMBL/GenBank/DDBJ databases">
        <authorList>
            <person name="Criscuolo A."/>
        </authorList>
    </citation>
    <scope>NUCLEOTIDE SEQUENCE [LARGE SCALE GENOMIC DNA]</scope>
    <source>
        <strain evidence="1">ACIP1116281</strain>
    </source>
</reference>
<organism evidence="1 2">
    <name type="scientific">Devosia equisanguinis</name>
    <dbReference type="NCBI Taxonomy" id="2490941"/>
    <lineage>
        <taxon>Bacteria</taxon>
        <taxon>Pseudomonadati</taxon>
        <taxon>Pseudomonadota</taxon>
        <taxon>Alphaproteobacteria</taxon>
        <taxon>Hyphomicrobiales</taxon>
        <taxon>Devosiaceae</taxon>
        <taxon>Devosia</taxon>
    </lineage>
</organism>
<proteinExistence type="predicted"/>
<dbReference type="AlphaFoldDB" id="A0A447IC86"/>
<evidence type="ECO:0000313" key="1">
    <source>
        <dbReference type="EMBL" id="VDS05078.1"/>
    </source>
</evidence>
<dbReference type="Proteomes" id="UP000268844">
    <property type="component" value="Unassembled WGS sequence"/>
</dbReference>
<keyword evidence="2" id="KW-1185">Reference proteome</keyword>
<dbReference type="EMBL" id="UZWD01000026">
    <property type="protein sequence ID" value="VDS05078.1"/>
    <property type="molecule type" value="Genomic_DNA"/>
</dbReference>